<keyword evidence="2" id="KW-1185">Reference proteome</keyword>
<protein>
    <submittedName>
        <fullName evidence="1">Uncharacterized protein</fullName>
    </submittedName>
</protein>
<proteinExistence type="predicted"/>
<evidence type="ECO:0000313" key="2">
    <source>
        <dbReference type="Proteomes" id="UP001642540"/>
    </source>
</evidence>
<comment type="caution">
    <text evidence="1">The sequence shown here is derived from an EMBL/GenBank/DDBJ whole genome shotgun (WGS) entry which is preliminary data.</text>
</comment>
<sequence length="336" mass="37731">MEESISEVVGGLQNINLLTTDEKTRPQQQQQKSSDHYDYFSPALMDCWPSVVGNLTAPGDFVSLANTCRPLNSLLQVKLASLVLPIVIKKGYLSRNSLLSTRRLNKESRQAVDDYLIGPSFKSKHAWLSSAFRLETKAEITRFLEKFAECPLKNGLPSKLLRLGVYDTESLDLVADLLQRHGTHLKNFGVELFFAENISRICLSLTQLMSLVPNAQSLLFKMGIRSGYDHRYPDPIEISLPPLKTLTNLTLVAQTPGLTPLLEKIVHVYGPQLKELSLHPHLTGYEIKVSNWHLDNLTKLEVSNIDCFKIIHFKMPKVTTLSFADGYIGTGEHDKS</sequence>
<name>A0ABP1RYV0_9HEXA</name>
<organism evidence="1 2">
    <name type="scientific">Orchesella dallaii</name>
    <dbReference type="NCBI Taxonomy" id="48710"/>
    <lineage>
        <taxon>Eukaryota</taxon>
        <taxon>Metazoa</taxon>
        <taxon>Ecdysozoa</taxon>
        <taxon>Arthropoda</taxon>
        <taxon>Hexapoda</taxon>
        <taxon>Collembola</taxon>
        <taxon>Entomobryomorpha</taxon>
        <taxon>Entomobryoidea</taxon>
        <taxon>Orchesellidae</taxon>
        <taxon>Orchesellinae</taxon>
        <taxon>Orchesella</taxon>
    </lineage>
</organism>
<accession>A0ABP1RYV0</accession>
<reference evidence="1 2" key="1">
    <citation type="submission" date="2024-08" db="EMBL/GenBank/DDBJ databases">
        <authorList>
            <person name="Cucini C."/>
            <person name="Frati F."/>
        </authorList>
    </citation>
    <scope>NUCLEOTIDE SEQUENCE [LARGE SCALE GENOMIC DNA]</scope>
</reference>
<gene>
    <name evidence="1" type="ORF">ODALV1_LOCUS27543</name>
</gene>
<dbReference type="EMBL" id="CAXLJM020000124">
    <property type="protein sequence ID" value="CAL8138810.1"/>
    <property type="molecule type" value="Genomic_DNA"/>
</dbReference>
<evidence type="ECO:0000313" key="1">
    <source>
        <dbReference type="EMBL" id="CAL8138810.1"/>
    </source>
</evidence>
<dbReference type="Proteomes" id="UP001642540">
    <property type="component" value="Unassembled WGS sequence"/>
</dbReference>